<gene>
    <name evidence="3" type="ORF">CFBP1590__4789</name>
</gene>
<reference evidence="3 4" key="1">
    <citation type="submission" date="2017-05" db="EMBL/GenBank/DDBJ databases">
        <authorList>
            <person name="Song R."/>
            <person name="Chenine A.L."/>
            <person name="Ruprecht R.M."/>
        </authorList>
    </citation>
    <scope>NUCLEOTIDE SEQUENCE [LARGE SCALE GENOMIC DNA]</scope>
    <source>
        <strain evidence="3 4">CFBP 1590</strain>
    </source>
</reference>
<name>A0A1Y6JR22_PSEVI</name>
<feature type="domain" description="DUF6883" evidence="2">
    <location>
        <begin position="376"/>
        <end position="479"/>
    </location>
</feature>
<dbReference type="Pfam" id="PF21814">
    <property type="entry name" value="DUF6883"/>
    <property type="match status" value="1"/>
</dbReference>
<dbReference type="GeneID" id="47767151"/>
<proteinExistence type="predicted"/>
<dbReference type="AlphaFoldDB" id="A0A1Y6JR22"/>
<dbReference type="EMBL" id="LT855380">
    <property type="protein sequence ID" value="SMS12375.1"/>
    <property type="molecule type" value="Genomic_DNA"/>
</dbReference>
<dbReference type="KEGG" id="pvd:CFBP1590__4789"/>
<sequence length="479" mass="51742">MGVYDTRGNYSPTPGVCRPAGPAKSSPESRPPEYTWENQPPRTLYKEEIKSSCLVGVRFLWSNGECLVGCPWGLTQEDGQVIRGTLDSKSFLSQVIEGRAHRIRLNPQFDPKAQLGGIRAELQEILHEILAAERVEADRLTAIQAQRSAVANGFYAQIALGRGFLYGAWGLVESGLEFADLANPFDELAQAAVAAWKSEPEPGKGWLDSFQEQYTAAQYRDLAAALGFDPATISREKMAQAYEAANYIFEDAASKRALRDFAAEYVSLQNHESILQFTGGMVFEIVLAALLVFLTGGTGLAARASVASTRLTPLLTRLGETLGKLGANLKKARVYEAGIAEGKGSGSQTVVIPQAKGITPARVSKPPTAGILMGAANALIDPRKITGYALNKDHVSGGPKARVFESALGFTIENADELIRQLHHGVRTTGSTPGVVNDRGARFRVDILVKGPKREGIVRTGWIYDPGSSVPRLTTLFVR</sequence>
<evidence type="ECO:0000313" key="3">
    <source>
        <dbReference type="EMBL" id="SMS12375.1"/>
    </source>
</evidence>
<evidence type="ECO:0000256" key="1">
    <source>
        <dbReference type="SAM" id="MobiDB-lite"/>
    </source>
</evidence>
<dbReference type="RefSeq" id="WP_167383105.1">
    <property type="nucleotide sequence ID" value="NZ_LT855380.1"/>
</dbReference>
<organism evidence="3 4">
    <name type="scientific">Pseudomonas viridiflava</name>
    <name type="common">Phytomonas viridiflava</name>
    <dbReference type="NCBI Taxonomy" id="33069"/>
    <lineage>
        <taxon>Bacteria</taxon>
        <taxon>Pseudomonadati</taxon>
        <taxon>Pseudomonadota</taxon>
        <taxon>Gammaproteobacteria</taxon>
        <taxon>Pseudomonadales</taxon>
        <taxon>Pseudomonadaceae</taxon>
        <taxon>Pseudomonas</taxon>
    </lineage>
</organism>
<evidence type="ECO:0000259" key="2">
    <source>
        <dbReference type="Pfam" id="PF21814"/>
    </source>
</evidence>
<dbReference type="Proteomes" id="UP000196842">
    <property type="component" value="Chromosome I"/>
</dbReference>
<accession>A0A1Y6JR22</accession>
<evidence type="ECO:0000313" key="4">
    <source>
        <dbReference type="Proteomes" id="UP000196842"/>
    </source>
</evidence>
<dbReference type="InterPro" id="IPR049250">
    <property type="entry name" value="DUF6883"/>
</dbReference>
<feature type="region of interest" description="Disordered" evidence="1">
    <location>
        <begin position="1"/>
        <end position="38"/>
    </location>
</feature>
<protein>
    <recommendedName>
        <fullName evidence="2">DUF6883 domain-containing protein</fullName>
    </recommendedName>
</protein>